<evidence type="ECO:0000259" key="2">
    <source>
        <dbReference type="Pfam" id="PF03968"/>
    </source>
</evidence>
<organism evidence="3 4">
    <name type="scientific">Fluviibacter phosphoraccumulans</name>
    <dbReference type="NCBI Taxonomy" id="1751046"/>
    <lineage>
        <taxon>Bacteria</taxon>
        <taxon>Pseudomonadati</taxon>
        <taxon>Pseudomonadota</taxon>
        <taxon>Betaproteobacteria</taxon>
        <taxon>Rhodocyclales</taxon>
        <taxon>Fluviibacteraceae</taxon>
        <taxon>Fluviibacter</taxon>
    </lineage>
</organism>
<feature type="region of interest" description="Disordered" evidence="1">
    <location>
        <begin position="131"/>
        <end position="182"/>
    </location>
</feature>
<sequence>MDFRSNSANMDEYRKLYNYVGQVRMTQGTRLLTADNVAIKQDAAGFSKSVATGSASKLAYIKQRENDGKGWMEGWAERIEYDDRTDKFIFFDQAHIKTSTDNAKGEVIIYDNVTERYQILAKGQPIPAIGKALPAQPAPAPHPAKPTGFIPAPSKATLPSTTAPAISNAPDGRAKAVISPGK</sequence>
<reference evidence="4" key="1">
    <citation type="submission" date="2020-01" db="EMBL/GenBank/DDBJ databases">
        <title>Phosphoaccumulans saitamaens gen. nov., sp. nov., a polyphosphate accumulating bacterium isolated from surface river water.</title>
        <authorList>
            <person name="Watanabe K."/>
            <person name="Suda W."/>
        </authorList>
    </citation>
    <scope>NUCLEOTIDE SEQUENCE [LARGE SCALE GENOMIC DNA]</scope>
    <source>
        <strain evidence="4">ICHIAU1</strain>
    </source>
</reference>
<dbReference type="GO" id="GO:0001530">
    <property type="term" value="F:lipopolysaccharide binding"/>
    <property type="evidence" value="ECO:0007669"/>
    <property type="project" value="InterPro"/>
</dbReference>
<dbReference type="AlphaFoldDB" id="A0A7R6RBP1"/>
<evidence type="ECO:0000313" key="3">
    <source>
        <dbReference type="EMBL" id="BBU67956.1"/>
    </source>
</evidence>
<dbReference type="Gene3D" id="2.60.450.10">
    <property type="entry name" value="Lipopolysaccharide (LPS) transport protein A like domain"/>
    <property type="match status" value="1"/>
</dbReference>
<dbReference type="InterPro" id="IPR005653">
    <property type="entry name" value="OstA-like_N"/>
</dbReference>
<dbReference type="Pfam" id="PF03968">
    <property type="entry name" value="LptD_N"/>
    <property type="match status" value="1"/>
</dbReference>
<dbReference type="Proteomes" id="UP000463961">
    <property type="component" value="Chromosome"/>
</dbReference>
<dbReference type="EMBL" id="AP022345">
    <property type="protein sequence ID" value="BBU67956.1"/>
    <property type="molecule type" value="Genomic_DNA"/>
</dbReference>
<protein>
    <recommendedName>
        <fullName evidence="2">Organic solvent tolerance-like N-terminal domain-containing protein</fullName>
    </recommendedName>
</protein>
<accession>A0A7R6RBP1</accession>
<keyword evidence="4" id="KW-1185">Reference proteome</keyword>
<evidence type="ECO:0000313" key="4">
    <source>
        <dbReference type="Proteomes" id="UP000463961"/>
    </source>
</evidence>
<proteinExistence type="predicted"/>
<dbReference type="InterPro" id="IPR014340">
    <property type="entry name" value="LptA"/>
</dbReference>
<name>A0A7R6RBP1_9RHOO</name>
<dbReference type="GO" id="GO:0042597">
    <property type="term" value="C:periplasmic space"/>
    <property type="evidence" value="ECO:0007669"/>
    <property type="project" value="InterPro"/>
</dbReference>
<feature type="domain" description="Organic solvent tolerance-like N-terminal" evidence="2">
    <location>
        <begin position="4"/>
        <end position="115"/>
    </location>
</feature>
<gene>
    <name evidence="3" type="ORF">ICHIAU1_02390</name>
</gene>
<dbReference type="GO" id="GO:0015920">
    <property type="term" value="P:lipopolysaccharide transport"/>
    <property type="evidence" value="ECO:0007669"/>
    <property type="project" value="InterPro"/>
</dbReference>
<evidence type="ECO:0000256" key="1">
    <source>
        <dbReference type="SAM" id="MobiDB-lite"/>
    </source>
</evidence>
<dbReference type="NCBIfam" id="TIGR03002">
    <property type="entry name" value="outer_YhbN_LptA"/>
    <property type="match status" value="1"/>
</dbReference>